<keyword evidence="2" id="KW-1185">Reference proteome</keyword>
<evidence type="ECO:0000313" key="1">
    <source>
        <dbReference type="EMBL" id="ROO25560.1"/>
    </source>
</evidence>
<protein>
    <recommendedName>
        <fullName evidence="3">Phage portal protein</fullName>
    </recommendedName>
</protein>
<accession>A0A423PIZ6</accession>
<comment type="caution">
    <text evidence="1">The sequence shown here is derived from an EMBL/GenBank/DDBJ whole genome shotgun (WGS) entry which is preliminary data.</text>
</comment>
<organism evidence="1 2">
    <name type="scientific">Salinisphaera orenii MK-B5</name>
    <dbReference type="NCBI Taxonomy" id="856730"/>
    <lineage>
        <taxon>Bacteria</taxon>
        <taxon>Pseudomonadati</taxon>
        <taxon>Pseudomonadota</taxon>
        <taxon>Gammaproteobacteria</taxon>
        <taxon>Salinisphaerales</taxon>
        <taxon>Salinisphaeraceae</taxon>
        <taxon>Salinisphaera</taxon>
    </lineage>
</organism>
<feature type="non-terminal residue" evidence="1">
    <location>
        <position position="195"/>
    </location>
</feature>
<name>A0A423PIZ6_9GAMM</name>
<sequence length="195" mass="21274">MGVFDWFRRSPRDEQRANYTEQALQFRADHIIGRRNLAELTGTVQTCVSLWEHGLSQAETGIDVLTPEVLGMAGRSLGFCGEALFVMRGDTLVAANSWTVSTRGSKPVAYRVTVPDTGGGRSDTVLAGEVLHFKIGTPVERPWTGTSPLHRASLTAEMLYAVEDALADVFTNAPLGTKVVSTPERPAQDNTQIER</sequence>
<reference evidence="1 2" key="1">
    <citation type="submission" date="2013-10" db="EMBL/GenBank/DDBJ databases">
        <title>Salinisphaera orenii MK-B5 Genome Sequencing.</title>
        <authorList>
            <person name="Lai Q."/>
            <person name="Li C."/>
            <person name="Shao Z."/>
        </authorList>
    </citation>
    <scope>NUCLEOTIDE SEQUENCE [LARGE SCALE GENOMIC DNA]</scope>
    <source>
        <strain evidence="1 2">MK-B5</strain>
    </source>
</reference>
<dbReference type="Proteomes" id="UP000283993">
    <property type="component" value="Unassembled WGS sequence"/>
</dbReference>
<evidence type="ECO:0008006" key="3">
    <source>
        <dbReference type="Google" id="ProtNLM"/>
    </source>
</evidence>
<gene>
    <name evidence="1" type="ORF">SAOR_12055</name>
</gene>
<dbReference type="AlphaFoldDB" id="A0A423PIZ6"/>
<dbReference type="EMBL" id="AYKH01000031">
    <property type="protein sequence ID" value="ROO25560.1"/>
    <property type="molecule type" value="Genomic_DNA"/>
</dbReference>
<proteinExistence type="predicted"/>
<evidence type="ECO:0000313" key="2">
    <source>
        <dbReference type="Proteomes" id="UP000283993"/>
    </source>
</evidence>